<reference evidence="1" key="1">
    <citation type="submission" date="2018-02" db="EMBL/GenBank/DDBJ databases">
        <title>Rhizophora mucronata_Transcriptome.</title>
        <authorList>
            <person name="Meera S.P."/>
            <person name="Sreeshan A."/>
            <person name="Augustine A."/>
        </authorList>
    </citation>
    <scope>NUCLEOTIDE SEQUENCE</scope>
    <source>
        <tissue evidence="1">Leaf</tissue>
    </source>
</reference>
<organism evidence="1">
    <name type="scientific">Rhizophora mucronata</name>
    <name type="common">Asiatic mangrove</name>
    <dbReference type="NCBI Taxonomy" id="61149"/>
    <lineage>
        <taxon>Eukaryota</taxon>
        <taxon>Viridiplantae</taxon>
        <taxon>Streptophyta</taxon>
        <taxon>Embryophyta</taxon>
        <taxon>Tracheophyta</taxon>
        <taxon>Spermatophyta</taxon>
        <taxon>Magnoliopsida</taxon>
        <taxon>eudicotyledons</taxon>
        <taxon>Gunneridae</taxon>
        <taxon>Pentapetalae</taxon>
        <taxon>rosids</taxon>
        <taxon>fabids</taxon>
        <taxon>Malpighiales</taxon>
        <taxon>Rhizophoraceae</taxon>
        <taxon>Rhizophora</taxon>
    </lineage>
</organism>
<sequence>MLMMLIWIFDLSQLEKTREFSLLPK</sequence>
<name>A0A2P2R102_RHIMU</name>
<proteinExistence type="predicted"/>
<evidence type="ECO:0000313" key="1">
    <source>
        <dbReference type="EMBL" id="MBX72939.1"/>
    </source>
</evidence>
<dbReference type="AlphaFoldDB" id="A0A2P2R102"/>
<protein>
    <submittedName>
        <fullName evidence="1">Uncharacterized protein</fullName>
    </submittedName>
</protein>
<accession>A0A2P2R102</accession>
<dbReference type="EMBL" id="GGEC01092455">
    <property type="protein sequence ID" value="MBX72939.1"/>
    <property type="molecule type" value="Transcribed_RNA"/>
</dbReference>